<dbReference type="OrthoDB" id="9798415at2"/>
<protein>
    <submittedName>
        <fullName evidence="2">Acriflavin resistance protein</fullName>
    </submittedName>
</protein>
<dbReference type="EMBL" id="PDNZ01000005">
    <property type="protein sequence ID" value="PWW81726.1"/>
    <property type="molecule type" value="Genomic_DNA"/>
</dbReference>
<dbReference type="SUPFAM" id="SSF82866">
    <property type="entry name" value="Multidrug efflux transporter AcrB transmembrane domain"/>
    <property type="match status" value="2"/>
</dbReference>
<dbReference type="Gene3D" id="3.30.70.1440">
    <property type="entry name" value="Multidrug efflux transporter AcrB pore domain"/>
    <property type="match status" value="1"/>
</dbReference>
<dbReference type="SUPFAM" id="SSF82693">
    <property type="entry name" value="Multidrug efflux transporter AcrB pore domain, PN1, PN2, PC1 and PC2 subdomains"/>
    <property type="match status" value="2"/>
</dbReference>
<comment type="caution">
    <text evidence="2">The sequence shown here is derived from an EMBL/GenBank/DDBJ whole genome shotgun (WGS) entry which is preliminary data.</text>
</comment>
<dbReference type="PRINTS" id="PR00702">
    <property type="entry name" value="ACRIFLAVINRP"/>
</dbReference>
<dbReference type="InterPro" id="IPR027463">
    <property type="entry name" value="AcrB_DN_DC_subdom"/>
</dbReference>
<feature type="transmembrane region" description="Helical" evidence="1">
    <location>
        <begin position="392"/>
        <end position="411"/>
    </location>
</feature>
<dbReference type="SUPFAM" id="SSF82714">
    <property type="entry name" value="Multidrug efflux transporter AcrB TolC docking domain, DN and DC subdomains"/>
    <property type="match status" value="2"/>
</dbReference>
<feature type="transmembrane region" description="Helical" evidence="1">
    <location>
        <begin position="12"/>
        <end position="30"/>
    </location>
</feature>
<dbReference type="Gene3D" id="3.30.70.1320">
    <property type="entry name" value="Multidrug efflux transporter AcrB pore domain like"/>
    <property type="match status" value="1"/>
</dbReference>
<gene>
    <name evidence="2" type="ORF">CR164_07750</name>
</gene>
<dbReference type="Pfam" id="PF00873">
    <property type="entry name" value="ACR_tran"/>
    <property type="match status" value="1"/>
</dbReference>
<dbReference type="InterPro" id="IPR001036">
    <property type="entry name" value="Acrflvin-R"/>
</dbReference>
<feature type="transmembrane region" description="Helical" evidence="1">
    <location>
        <begin position="879"/>
        <end position="898"/>
    </location>
</feature>
<dbReference type="AlphaFoldDB" id="A0A317T8I5"/>
<evidence type="ECO:0000313" key="2">
    <source>
        <dbReference type="EMBL" id="PWW81726.1"/>
    </source>
</evidence>
<dbReference type="GO" id="GO:0005886">
    <property type="term" value="C:plasma membrane"/>
    <property type="evidence" value="ECO:0007669"/>
    <property type="project" value="TreeGrafter"/>
</dbReference>
<feature type="transmembrane region" description="Helical" evidence="1">
    <location>
        <begin position="335"/>
        <end position="353"/>
    </location>
</feature>
<dbReference type="Gene3D" id="3.30.70.1430">
    <property type="entry name" value="Multidrug efflux transporter AcrB pore domain"/>
    <property type="match status" value="2"/>
</dbReference>
<dbReference type="PANTHER" id="PTHR32063">
    <property type="match status" value="1"/>
</dbReference>
<keyword evidence="1" id="KW-1133">Transmembrane helix</keyword>
<feature type="transmembrane region" description="Helical" evidence="1">
    <location>
        <begin position="947"/>
        <end position="969"/>
    </location>
</feature>
<proteinExistence type="predicted"/>
<evidence type="ECO:0000313" key="3">
    <source>
        <dbReference type="Proteomes" id="UP000246278"/>
    </source>
</evidence>
<keyword evidence="1" id="KW-0812">Transmembrane</keyword>
<feature type="transmembrane region" description="Helical" evidence="1">
    <location>
        <begin position="432"/>
        <end position="454"/>
    </location>
</feature>
<feature type="transmembrane region" description="Helical" evidence="1">
    <location>
        <begin position="853"/>
        <end position="872"/>
    </location>
</feature>
<feature type="transmembrane region" description="Helical" evidence="1">
    <location>
        <begin position="904"/>
        <end position="926"/>
    </location>
</feature>
<dbReference type="GO" id="GO:0042910">
    <property type="term" value="F:xenobiotic transmembrane transporter activity"/>
    <property type="evidence" value="ECO:0007669"/>
    <property type="project" value="TreeGrafter"/>
</dbReference>
<dbReference type="Gene3D" id="3.30.2090.10">
    <property type="entry name" value="Multidrug efflux transporter AcrB TolC docking domain, DN and DC subdomains"/>
    <property type="match status" value="2"/>
</dbReference>
<organism evidence="2 3">
    <name type="scientific">Prosthecochloris marina</name>
    <dbReference type="NCBI Taxonomy" id="2017681"/>
    <lineage>
        <taxon>Bacteria</taxon>
        <taxon>Pseudomonadati</taxon>
        <taxon>Chlorobiota</taxon>
        <taxon>Chlorobiia</taxon>
        <taxon>Chlorobiales</taxon>
        <taxon>Chlorobiaceae</taxon>
        <taxon>Prosthecochloris</taxon>
    </lineage>
</organism>
<reference evidence="3" key="1">
    <citation type="submission" date="2017-10" db="EMBL/GenBank/DDBJ databases">
        <authorList>
            <person name="Gaisin V.A."/>
            <person name="Rysina M.S."/>
            <person name="Grouzdev D.S."/>
        </authorList>
    </citation>
    <scope>NUCLEOTIDE SEQUENCE [LARGE SCALE GENOMIC DNA]</scope>
    <source>
        <strain evidence="3">V1</strain>
    </source>
</reference>
<keyword evidence="3" id="KW-1185">Reference proteome</keyword>
<sequence length="1013" mass="112919">MMNPAIFALEKRTIMIMLTTLVVGAGILSYQKLGRLEDPGFTIKTALIVTKYPGASPAEVEEEVTDVIEEHIQSMGEVKEIYSTSEEGISYVYVDMKDHYTSGKLPQIWDELRKKVSQAELSLPEGAMKPFVNDDFGDVYGVYFAITGKGYSYADLKEYADFLKKELLLCHDVAKIDFWGTRQEIIFVETDRAKMAELGITPDSITRTLQTQLFVRQSGKVEAGNNYLRITPTGEISSEKAIASLLVGPPEKTIRLGDIGRIYRGYEDPPRNGLWFNGEPGIALGISTIEGGNVISMGESVSEKLHQLESRKPEGINLHKIYYQSDLVESSVNTFVNNLVQAVVIVVVLLMLFMGWQSGLMIGSILLLTILGTFITMALFDIDLQKMSLGALILALGMLVDNAIVIADGILVRVERGDKREHAAVEVVKENIWPLFGATLIAILAFAAIGFAPGEVGEYCRSLFDVLALSLFISWILAVTITPLFCVWFLKIPDLHNKDPFDKPFYNLYRRMLHLGLTHRWSTIGITSVLLILAIIGFGTLPQAFFPDSTQPYFFVNYWKPQGTHLDKTRQDMAIAEEQIRQIDGVKNVSAFLGEGGMRFILPYKYVTPNSSFFQLLIETDNHASIGRISSEVDRYLSENFRDAEPYLTRITNGPPVDFKVEARFRGPDTAVLHRLAAQATEIMQSTPNTRDIRTDWRQQVRVVRPVYNESQGRNAGITKLDLEASLQRNFNGVTAGTVREGDELVPIIFRMPRKERATVNELKNVQVWSSGRQSFLPLGQVVSAIETEWEWPIVQRRDRMQAVTVQCNAVSGLAEPLRQAMVKEMESIELPDGYTMQWAGEYLESNKGTGPLAQIFPLCVLGMFFILVWQFNSVKKATAIFLTVPLSLIGVTAGLLITGQAFGFMAILGFLGLSGMLIKNAIVLIEQLELDLRKGKEPYRAVLDSAVSRLRPVVMAASTTILGMLPLITDPLYAAMATTIMGGLFAATFLTLGIVPVLYTLFYRIQPDDKYV</sequence>
<feature type="transmembrane region" description="Helical" evidence="1">
    <location>
        <begin position="360"/>
        <end position="380"/>
    </location>
</feature>
<accession>A0A317T8I5</accession>
<dbReference type="Gene3D" id="1.20.1640.10">
    <property type="entry name" value="Multidrug efflux transporter AcrB transmembrane domain"/>
    <property type="match status" value="2"/>
</dbReference>
<feature type="transmembrane region" description="Helical" evidence="1">
    <location>
        <begin position="521"/>
        <end position="541"/>
    </location>
</feature>
<name>A0A317T8I5_9CHLB</name>
<keyword evidence="1" id="KW-0472">Membrane</keyword>
<dbReference type="PANTHER" id="PTHR32063:SF18">
    <property type="entry name" value="CATION EFFLUX SYSTEM PROTEIN"/>
    <property type="match status" value="1"/>
</dbReference>
<evidence type="ECO:0000256" key="1">
    <source>
        <dbReference type="SAM" id="Phobius"/>
    </source>
</evidence>
<feature type="transmembrane region" description="Helical" evidence="1">
    <location>
        <begin position="466"/>
        <end position="490"/>
    </location>
</feature>
<dbReference type="Proteomes" id="UP000246278">
    <property type="component" value="Unassembled WGS sequence"/>
</dbReference>
<feature type="transmembrane region" description="Helical" evidence="1">
    <location>
        <begin position="981"/>
        <end position="1003"/>
    </location>
</feature>